<feature type="region of interest" description="Disordered" evidence="1">
    <location>
        <begin position="14"/>
        <end position="47"/>
    </location>
</feature>
<dbReference type="EMBL" id="OU963894">
    <property type="protein sequence ID" value="CAH0397607.1"/>
    <property type="molecule type" value="Genomic_DNA"/>
</dbReference>
<keyword evidence="3" id="KW-1185">Reference proteome</keyword>
<name>A0ABN8ATP2_CHISP</name>
<organism evidence="2 3">
    <name type="scientific">Chilo suppressalis</name>
    <name type="common">Asiatic rice borer moth</name>
    <dbReference type="NCBI Taxonomy" id="168631"/>
    <lineage>
        <taxon>Eukaryota</taxon>
        <taxon>Metazoa</taxon>
        <taxon>Ecdysozoa</taxon>
        <taxon>Arthropoda</taxon>
        <taxon>Hexapoda</taxon>
        <taxon>Insecta</taxon>
        <taxon>Pterygota</taxon>
        <taxon>Neoptera</taxon>
        <taxon>Endopterygota</taxon>
        <taxon>Lepidoptera</taxon>
        <taxon>Glossata</taxon>
        <taxon>Ditrysia</taxon>
        <taxon>Pyraloidea</taxon>
        <taxon>Crambidae</taxon>
        <taxon>Crambinae</taxon>
        <taxon>Chilo</taxon>
    </lineage>
</organism>
<sequence length="396" mass="44514">MSWTYKTRYSITTVLTPPATPSPTTSVDTPSLGGASSHSRGAGLSVRRDLPQGADAAWWHRVPESRQHGAPAQPGLVEQQYAGKQCSGCSTRFPTKETVRYSQHLDWHFRQNRRDRTAKRIAQSRPWHYTRSDWLQFEEVEDQDVKQKSWFEAIAAKKAEVKPVVVPSVKAGALTSLTTTVHSVGTSSSCSITMMTTNGISRTACVMRTKTTIPSASTVSIRKRIWARYSHRAGKKGRRSKRDLKEELIKKYLIPSNTKLLDAPKLNRELEGLLNDSMKARDKRVEERQQQMGVATGALLSSIDSLIKNDVDKIKLISIISDVTRLLMDLHYQDTVTRKKLIIPNLDKNIGKTVENLRRDEYLFGEKFNDSVKTATAIKKSAGTILKQNTPQTYTD</sequence>
<dbReference type="PANTHER" id="PTHR15921">
    <property type="entry name" value="PRE-MRNA CLEAVAGE COMPLEX II"/>
    <property type="match status" value="1"/>
</dbReference>
<gene>
    <name evidence="2" type="ORF">CHILSU_LOCUS681</name>
</gene>
<feature type="compositionally biased region" description="Low complexity" evidence="1">
    <location>
        <begin position="14"/>
        <end position="32"/>
    </location>
</feature>
<dbReference type="InterPro" id="IPR045154">
    <property type="entry name" value="PCF11-like"/>
</dbReference>
<evidence type="ECO:0000313" key="3">
    <source>
        <dbReference type="Proteomes" id="UP001153292"/>
    </source>
</evidence>
<dbReference type="PANTHER" id="PTHR15921:SF3">
    <property type="entry name" value="PRE-MRNA CLEAVAGE COMPLEX 2 PROTEIN PCF11"/>
    <property type="match status" value="1"/>
</dbReference>
<reference evidence="2" key="1">
    <citation type="submission" date="2021-12" db="EMBL/GenBank/DDBJ databases">
        <authorList>
            <person name="King R."/>
        </authorList>
    </citation>
    <scope>NUCLEOTIDE SEQUENCE</scope>
</reference>
<accession>A0ABN8ATP2</accession>
<protein>
    <recommendedName>
        <fullName evidence="4">C2H2-type domain-containing protein</fullName>
    </recommendedName>
</protein>
<proteinExistence type="predicted"/>
<evidence type="ECO:0008006" key="4">
    <source>
        <dbReference type="Google" id="ProtNLM"/>
    </source>
</evidence>
<dbReference type="Proteomes" id="UP001153292">
    <property type="component" value="Chromosome 1"/>
</dbReference>
<evidence type="ECO:0000313" key="2">
    <source>
        <dbReference type="EMBL" id="CAH0397607.1"/>
    </source>
</evidence>
<evidence type="ECO:0000256" key="1">
    <source>
        <dbReference type="SAM" id="MobiDB-lite"/>
    </source>
</evidence>